<sequence>MTGTTQRLVSAVVPKKVLNTDDQLLNALKKSSETLHNITDRFTPLMKRFDIYFFWEQEKTHLPHTTAYVVDESSAAPILDNTERSGIGANRSQMCKFEDGNTSGYRIVAAALLRYNWEASSLIALRLSQAKDMLKVQRSAETSELVRACDQE</sequence>
<dbReference type="PANTHER" id="PTHR48187:SF2">
    <property type="entry name" value="LD21810P"/>
    <property type="match status" value="1"/>
</dbReference>
<organism evidence="1 2">
    <name type="scientific">Stereocaulon virgatum</name>
    <dbReference type="NCBI Taxonomy" id="373712"/>
    <lineage>
        <taxon>Eukaryota</taxon>
        <taxon>Fungi</taxon>
        <taxon>Dikarya</taxon>
        <taxon>Ascomycota</taxon>
        <taxon>Pezizomycotina</taxon>
        <taxon>Lecanoromycetes</taxon>
        <taxon>OSLEUM clade</taxon>
        <taxon>Lecanoromycetidae</taxon>
        <taxon>Lecanorales</taxon>
        <taxon>Lecanorineae</taxon>
        <taxon>Stereocaulaceae</taxon>
        <taxon>Stereocaulon</taxon>
    </lineage>
</organism>
<reference evidence="1 2" key="1">
    <citation type="submission" date="2024-09" db="EMBL/GenBank/DDBJ databases">
        <title>Rethinking Asexuality: The Enigmatic Case of Functional Sexual Genes in Lepraria (Stereocaulaceae).</title>
        <authorList>
            <person name="Doellman M."/>
            <person name="Sun Y."/>
            <person name="Barcenas-Pena A."/>
            <person name="Lumbsch H.T."/>
            <person name="Grewe F."/>
        </authorList>
    </citation>
    <scope>NUCLEOTIDE SEQUENCE [LARGE SCALE GENOMIC DNA]</scope>
    <source>
        <strain evidence="1 2">Mercado 3170</strain>
    </source>
</reference>
<dbReference type="EMBL" id="JBEFKJ010000026">
    <property type="protein sequence ID" value="KAL2039297.1"/>
    <property type="molecule type" value="Genomic_DNA"/>
</dbReference>
<dbReference type="Proteomes" id="UP001590950">
    <property type="component" value="Unassembled WGS sequence"/>
</dbReference>
<dbReference type="PANTHER" id="PTHR48187">
    <property type="entry name" value="LD21810P"/>
    <property type="match status" value="1"/>
</dbReference>
<keyword evidence="2" id="KW-1185">Reference proteome</keyword>
<protein>
    <submittedName>
        <fullName evidence="1">Uncharacterized protein</fullName>
    </submittedName>
</protein>
<name>A0ABR4A036_9LECA</name>
<comment type="caution">
    <text evidence="1">The sequence shown here is derived from an EMBL/GenBank/DDBJ whole genome shotgun (WGS) entry which is preliminary data.</text>
</comment>
<proteinExistence type="predicted"/>
<accession>A0ABR4A036</accession>
<evidence type="ECO:0000313" key="1">
    <source>
        <dbReference type="EMBL" id="KAL2039297.1"/>
    </source>
</evidence>
<evidence type="ECO:0000313" key="2">
    <source>
        <dbReference type="Proteomes" id="UP001590950"/>
    </source>
</evidence>
<gene>
    <name evidence="1" type="ORF">N7G274_007965</name>
</gene>